<organism evidence="1">
    <name type="scientific">Kimberley virus</name>
    <dbReference type="NCBI Taxonomy" id="318835"/>
    <lineage>
        <taxon>Viruses</taxon>
        <taxon>Riboviria</taxon>
        <taxon>Orthornavirae</taxon>
        <taxon>Negarnaviricota</taxon>
        <taxon>Haploviricotina</taxon>
        <taxon>Monjiviricetes</taxon>
        <taxon>Mononegavirales</taxon>
        <taxon>Rhabdoviridae</taxon>
        <taxon>Alpharhabdovirinae</taxon>
        <taxon>Ephemerovirus</taxon>
        <taxon>Ephemerovirus kimberley</taxon>
    </lineage>
</organism>
<accession>J9U0Z9</accession>
<protein>
    <submittedName>
        <fullName evidence="1">Alpha2 protein</fullName>
    </submittedName>
</protein>
<evidence type="ECO:0000313" key="1">
    <source>
        <dbReference type="EMBL" id="AFR67097.1"/>
    </source>
</evidence>
<name>J9U0Z9_9RHAB</name>
<sequence length="120" mass="13917">MIVGEIQINNIKIRKSSSLNKCHKIEIWMAAEELLTNLSLSRSWDKGLIDEMKVALSRKINQIPNWICSEDNIKVDIFYVGHMKGKAKIDYFELKKSIRPKLHNLGSLGMLEICLFWTQI</sequence>
<reference evidence="1" key="1">
    <citation type="journal article" date="2012" name="Virology">
        <title>Malakal virus from Africa and Kimberley virus from Australia are geographic variants of a widely distributed ephemerovirus.</title>
        <authorList>
            <person name="Blasdell K.R."/>
            <person name="Voysey R."/>
            <person name="Bulach D.M."/>
            <person name="Trinidad L."/>
            <person name="Tesh R.B."/>
            <person name="Boyle D.B."/>
            <person name="Walker P.J."/>
        </authorList>
    </citation>
    <scope>NUCLEOTIDE SEQUENCE</scope>
    <source>
        <strain evidence="1">CS756</strain>
    </source>
</reference>
<proteinExistence type="predicted"/>
<gene>
    <name evidence="1" type="primary">alpha</name>
</gene>
<dbReference type="EMBL" id="JQ941665">
    <property type="protein sequence ID" value="AFR67097.1"/>
    <property type="molecule type" value="Viral_cRNA"/>
</dbReference>